<dbReference type="Proteomes" id="UP000009096">
    <property type="component" value="Chromosome 1"/>
</dbReference>
<dbReference type="PROSITE" id="PS51257">
    <property type="entry name" value="PROKAR_LIPOPROTEIN"/>
    <property type="match status" value="1"/>
</dbReference>
<dbReference type="AlphaFoldDB" id="W7LVV6"/>
<dbReference type="EMBL" id="DS022242">
    <property type="protein sequence ID" value="EWG36682.1"/>
    <property type="molecule type" value="Genomic_DNA"/>
</dbReference>
<proteinExistence type="predicted"/>
<sequence length="43" mass="4586">MVKILHVFCPFSSTQAAATSFSCQGWCAAPDSWAVAVIGVLER</sequence>
<evidence type="ECO:0000313" key="2">
    <source>
        <dbReference type="Proteomes" id="UP000009096"/>
    </source>
</evidence>
<keyword evidence="2" id="KW-1185">Reference proteome</keyword>
<accession>W7LVV6</accession>
<name>W7LVV6_GIBM7</name>
<dbReference type="EMBL" id="CM000578">
    <property type="protein sequence ID" value="EWG36682.1"/>
    <property type="molecule type" value="Genomic_DNA"/>
</dbReference>
<reference evidence="1 2" key="1">
    <citation type="journal article" date="2010" name="Nature">
        <title>Comparative genomics reveals mobile pathogenicity chromosomes in Fusarium.</title>
        <authorList>
            <person name="Ma L.J."/>
            <person name="van der Does H.C."/>
            <person name="Borkovich K.A."/>
            <person name="Coleman J.J."/>
            <person name="Daboussi M.J."/>
            <person name="Di Pietro A."/>
            <person name="Dufresne M."/>
            <person name="Freitag M."/>
            <person name="Grabherr M."/>
            <person name="Henrissat B."/>
            <person name="Houterman P.M."/>
            <person name="Kang S."/>
            <person name="Shim W.B."/>
            <person name="Woloshuk C."/>
            <person name="Xie X."/>
            <person name="Xu J.R."/>
            <person name="Antoniw J."/>
            <person name="Baker S.E."/>
            <person name="Bluhm B.H."/>
            <person name="Breakspear A."/>
            <person name="Brown D.W."/>
            <person name="Butchko R.A."/>
            <person name="Chapman S."/>
            <person name="Coulson R."/>
            <person name="Coutinho P.M."/>
            <person name="Danchin E.G."/>
            <person name="Diener A."/>
            <person name="Gale L.R."/>
            <person name="Gardiner D.M."/>
            <person name="Goff S."/>
            <person name="Hammond-Kosack K.E."/>
            <person name="Hilburn K."/>
            <person name="Hua-Van A."/>
            <person name="Jonkers W."/>
            <person name="Kazan K."/>
            <person name="Kodira C.D."/>
            <person name="Koehrsen M."/>
            <person name="Kumar L."/>
            <person name="Lee Y.H."/>
            <person name="Li L."/>
            <person name="Manners J.M."/>
            <person name="Miranda-Saavedra D."/>
            <person name="Mukherjee M."/>
            <person name="Park G."/>
            <person name="Park J."/>
            <person name="Park S.Y."/>
            <person name="Proctor R.H."/>
            <person name="Regev A."/>
            <person name="Ruiz-Roldan M.C."/>
            <person name="Sain D."/>
            <person name="Sakthikumar S."/>
            <person name="Sykes S."/>
            <person name="Schwartz D.C."/>
            <person name="Turgeon B.G."/>
            <person name="Wapinski I."/>
            <person name="Yoder O."/>
            <person name="Young S."/>
            <person name="Zeng Q."/>
            <person name="Zhou S."/>
            <person name="Galagan J."/>
            <person name="Cuomo C.A."/>
            <person name="Kistler H.C."/>
            <person name="Rep M."/>
        </authorList>
    </citation>
    <scope>NUCLEOTIDE SEQUENCE [LARGE SCALE GENOMIC DNA]</scope>
    <source>
        <strain evidence="2">M3125 / FGSC 7600</strain>
    </source>
</reference>
<dbReference type="HOGENOM" id="CLU_3242236_0_0_1"/>
<dbReference type="KEGG" id="fvr:FVEG_00599"/>
<dbReference type="RefSeq" id="XP_018742873.1">
    <property type="nucleotide sequence ID" value="XM_018887165.1"/>
</dbReference>
<dbReference type="GeneID" id="30058959"/>
<evidence type="ECO:0000313" key="1">
    <source>
        <dbReference type="EMBL" id="EWG36682.1"/>
    </source>
</evidence>
<organism evidence="1 2">
    <name type="scientific">Gibberella moniliformis (strain M3125 / FGSC 7600)</name>
    <name type="common">Maize ear and stalk rot fungus</name>
    <name type="synonym">Fusarium verticillioides</name>
    <dbReference type="NCBI Taxonomy" id="334819"/>
    <lineage>
        <taxon>Eukaryota</taxon>
        <taxon>Fungi</taxon>
        <taxon>Dikarya</taxon>
        <taxon>Ascomycota</taxon>
        <taxon>Pezizomycotina</taxon>
        <taxon>Sordariomycetes</taxon>
        <taxon>Hypocreomycetidae</taxon>
        <taxon>Hypocreales</taxon>
        <taxon>Nectriaceae</taxon>
        <taxon>Fusarium</taxon>
        <taxon>Fusarium fujikuroi species complex</taxon>
    </lineage>
</organism>
<gene>
    <name evidence="1" type="ORF">FVEG_00599</name>
</gene>
<dbReference type="VEuPathDB" id="FungiDB:FVEG_00599"/>
<protein>
    <submittedName>
        <fullName evidence="1">Uncharacterized protein</fullName>
    </submittedName>
</protein>